<reference evidence="1 2" key="1">
    <citation type="submission" date="2019-03" db="EMBL/GenBank/DDBJ databases">
        <title>Paracraurococcus aquatilis NE82 genome sequence.</title>
        <authorList>
            <person name="Zhao Y."/>
            <person name="Du Z."/>
        </authorList>
    </citation>
    <scope>NUCLEOTIDE SEQUENCE [LARGE SCALE GENOMIC DNA]</scope>
    <source>
        <strain evidence="1 2">NE82</strain>
    </source>
</reference>
<dbReference type="AlphaFoldDB" id="A0A4R4DKR0"/>
<dbReference type="OrthoDB" id="9893669at2"/>
<sequence length="132" mass="13503">MPRGTGGLRRVVAALLALALLVVPGVPIGHATLAMPLRPYAVHHCVTQGDVAQDQSPASHRQDHSLPARHPGGVQDLACCASAQCPAAVAVPLVPPGQPSAPSCLRRVGIATRVVPDGIAVDPPLHPPRCLA</sequence>
<dbReference type="EMBL" id="SKBM01000011">
    <property type="protein sequence ID" value="TCZ61062.1"/>
    <property type="molecule type" value="Genomic_DNA"/>
</dbReference>
<proteinExistence type="predicted"/>
<accession>A0A4R4DKR0</accession>
<keyword evidence="2" id="KW-1185">Reference proteome</keyword>
<dbReference type="RefSeq" id="WP_132289648.1">
    <property type="nucleotide sequence ID" value="NZ_SKBM01000011.1"/>
</dbReference>
<evidence type="ECO:0000313" key="1">
    <source>
        <dbReference type="EMBL" id="TCZ61062.1"/>
    </source>
</evidence>
<dbReference type="Proteomes" id="UP000295023">
    <property type="component" value="Unassembled WGS sequence"/>
</dbReference>
<evidence type="ECO:0000313" key="2">
    <source>
        <dbReference type="Proteomes" id="UP000295023"/>
    </source>
</evidence>
<comment type="caution">
    <text evidence="1">The sequence shown here is derived from an EMBL/GenBank/DDBJ whole genome shotgun (WGS) entry which is preliminary data.</text>
</comment>
<protein>
    <submittedName>
        <fullName evidence="1">Uncharacterized protein</fullName>
    </submittedName>
</protein>
<organism evidence="1 2">
    <name type="scientific">Roseicella aquatilis</name>
    <dbReference type="NCBI Taxonomy" id="2527868"/>
    <lineage>
        <taxon>Bacteria</taxon>
        <taxon>Pseudomonadati</taxon>
        <taxon>Pseudomonadota</taxon>
        <taxon>Alphaproteobacteria</taxon>
        <taxon>Acetobacterales</taxon>
        <taxon>Roseomonadaceae</taxon>
        <taxon>Roseicella</taxon>
    </lineage>
</organism>
<name>A0A4R4DKR0_9PROT</name>
<gene>
    <name evidence="1" type="ORF">EXY23_13090</name>
</gene>